<protein>
    <submittedName>
        <fullName evidence="2">Uncharacterized protein</fullName>
    </submittedName>
</protein>
<gene>
    <name evidence="2" type="ORF">PPERSA_06948</name>
</gene>
<dbReference type="AlphaFoldDB" id="A0A0V0QZK9"/>
<keyword evidence="3" id="KW-1185">Reference proteome</keyword>
<dbReference type="Proteomes" id="UP000054937">
    <property type="component" value="Unassembled WGS sequence"/>
</dbReference>
<evidence type="ECO:0000256" key="1">
    <source>
        <dbReference type="SAM" id="MobiDB-lite"/>
    </source>
</evidence>
<proteinExistence type="predicted"/>
<accession>A0A0V0QZK9</accession>
<dbReference type="EMBL" id="LDAU01000084">
    <property type="protein sequence ID" value="KRX07333.1"/>
    <property type="molecule type" value="Genomic_DNA"/>
</dbReference>
<feature type="region of interest" description="Disordered" evidence="1">
    <location>
        <begin position="212"/>
        <end position="231"/>
    </location>
</feature>
<feature type="compositionally biased region" description="Basic and acidic residues" evidence="1">
    <location>
        <begin position="212"/>
        <end position="224"/>
    </location>
</feature>
<dbReference type="InParanoid" id="A0A0V0QZK9"/>
<organism evidence="2 3">
    <name type="scientific">Pseudocohnilembus persalinus</name>
    <name type="common">Ciliate</name>
    <dbReference type="NCBI Taxonomy" id="266149"/>
    <lineage>
        <taxon>Eukaryota</taxon>
        <taxon>Sar</taxon>
        <taxon>Alveolata</taxon>
        <taxon>Ciliophora</taxon>
        <taxon>Intramacronucleata</taxon>
        <taxon>Oligohymenophorea</taxon>
        <taxon>Scuticociliatia</taxon>
        <taxon>Philasterida</taxon>
        <taxon>Pseudocohnilembidae</taxon>
        <taxon>Pseudocohnilembus</taxon>
    </lineage>
</organism>
<comment type="caution">
    <text evidence="2">The sequence shown here is derived from an EMBL/GenBank/DDBJ whole genome shotgun (WGS) entry which is preliminary data.</text>
</comment>
<evidence type="ECO:0000313" key="2">
    <source>
        <dbReference type="EMBL" id="KRX07333.1"/>
    </source>
</evidence>
<name>A0A0V0QZK9_PSEPJ</name>
<reference evidence="2 3" key="1">
    <citation type="journal article" date="2015" name="Sci. Rep.">
        <title>Genome of the facultative scuticociliatosis pathogen Pseudocohnilembus persalinus provides insight into its virulence through horizontal gene transfer.</title>
        <authorList>
            <person name="Xiong J."/>
            <person name="Wang G."/>
            <person name="Cheng J."/>
            <person name="Tian M."/>
            <person name="Pan X."/>
            <person name="Warren A."/>
            <person name="Jiang C."/>
            <person name="Yuan D."/>
            <person name="Miao W."/>
        </authorList>
    </citation>
    <scope>NUCLEOTIDE SEQUENCE [LARGE SCALE GENOMIC DNA]</scope>
    <source>
        <strain evidence="2">36N120E</strain>
    </source>
</reference>
<sequence length="231" mass="27674">MKRKHQYIENNFKFEPDDQVLDNIKNEFYKCTVQEALDQEQQEFVQQKYLVQAFNQLTHTCMNLSSKIIDNVRITPKNIGITEDNNFKILPIAFQQKNQGGLQGNQKVSQFLKEKVLKNYIFQIAEFFDEIIQQNKDKIKYDQEFLEQLNDLMQGENGLIDILIAKFYEIDKENLICLEYHDLLKIQRNQSLKELFDHKIEKQNDIIIEDDQKSSKKDEIKQKQQEYNYFS</sequence>
<evidence type="ECO:0000313" key="3">
    <source>
        <dbReference type="Proteomes" id="UP000054937"/>
    </source>
</evidence>